<dbReference type="EMBL" id="CP073910">
    <property type="protein sequence ID" value="QUT07942.1"/>
    <property type="molecule type" value="Genomic_DNA"/>
</dbReference>
<organism evidence="1 2">
    <name type="scientific">Sphingobium phenoxybenzoativorans</name>
    <dbReference type="NCBI Taxonomy" id="1592790"/>
    <lineage>
        <taxon>Bacteria</taxon>
        <taxon>Pseudomonadati</taxon>
        <taxon>Pseudomonadota</taxon>
        <taxon>Alphaproteobacteria</taxon>
        <taxon>Sphingomonadales</taxon>
        <taxon>Sphingomonadaceae</taxon>
        <taxon>Sphingobium</taxon>
    </lineage>
</organism>
<proteinExistence type="predicted"/>
<sequence>MISLFRRKPSALDLLGADRARRYAEVGGYRTHRDNQLCPARKQHIHEVIYGGKVRPRKTNKGYPI</sequence>
<name>A0A975KCW9_9SPHN</name>
<evidence type="ECO:0000313" key="1">
    <source>
        <dbReference type="EMBL" id="QUT07942.1"/>
    </source>
</evidence>
<accession>A0A975KCW9</accession>
<dbReference type="RefSeq" id="WP_212610892.1">
    <property type="nucleotide sequence ID" value="NZ_CP073910.1"/>
</dbReference>
<dbReference type="AlphaFoldDB" id="A0A975KCW9"/>
<dbReference type="KEGG" id="spph:KFK14_11440"/>
<keyword evidence="2" id="KW-1185">Reference proteome</keyword>
<dbReference type="Proteomes" id="UP000681425">
    <property type="component" value="Chromosome"/>
</dbReference>
<protein>
    <submittedName>
        <fullName evidence="1">Uncharacterized protein</fullName>
    </submittedName>
</protein>
<evidence type="ECO:0000313" key="2">
    <source>
        <dbReference type="Proteomes" id="UP000681425"/>
    </source>
</evidence>
<reference evidence="1" key="1">
    <citation type="submission" date="2021-04" db="EMBL/GenBank/DDBJ databases">
        <title>Isolation of p-tert-butylphenol degrading bacteria Sphingobium phenoxybenzoativorans Tas13 from active sludge.</title>
        <authorList>
            <person name="Li Y."/>
        </authorList>
    </citation>
    <scope>NUCLEOTIDE SEQUENCE</scope>
    <source>
        <strain evidence="1">Tas13</strain>
    </source>
</reference>
<gene>
    <name evidence="1" type="ORF">KFK14_11440</name>
</gene>